<evidence type="ECO:0000256" key="1">
    <source>
        <dbReference type="SAM" id="Phobius"/>
    </source>
</evidence>
<feature type="transmembrane region" description="Helical" evidence="1">
    <location>
        <begin position="136"/>
        <end position="154"/>
    </location>
</feature>
<evidence type="ECO:0008006" key="4">
    <source>
        <dbReference type="Google" id="ProtNLM"/>
    </source>
</evidence>
<keyword evidence="1" id="KW-0812">Transmembrane</keyword>
<evidence type="ECO:0000313" key="3">
    <source>
        <dbReference type="Proteomes" id="UP000261174"/>
    </source>
</evidence>
<keyword evidence="1" id="KW-1133">Transmembrane helix</keyword>
<keyword evidence="1" id="KW-0472">Membrane</keyword>
<organism evidence="2 3">
    <name type="scientific">Chitinophaga silvisoli</name>
    <dbReference type="NCBI Taxonomy" id="2291814"/>
    <lineage>
        <taxon>Bacteria</taxon>
        <taxon>Pseudomonadati</taxon>
        <taxon>Bacteroidota</taxon>
        <taxon>Chitinophagia</taxon>
        <taxon>Chitinophagales</taxon>
        <taxon>Chitinophagaceae</taxon>
        <taxon>Chitinophaga</taxon>
    </lineage>
</organism>
<dbReference type="Proteomes" id="UP000261174">
    <property type="component" value="Unassembled WGS sequence"/>
</dbReference>
<feature type="transmembrane region" description="Helical" evidence="1">
    <location>
        <begin position="343"/>
        <end position="363"/>
    </location>
</feature>
<feature type="transmembrane region" description="Helical" evidence="1">
    <location>
        <begin position="466"/>
        <end position="485"/>
    </location>
</feature>
<keyword evidence="3" id="KW-1185">Reference proteome</keyword>
<feature type="transmembrane region" description="Helical" evidence="1">
    <location>
        <begin position="404"/>
        <end position="428"/>
    </location>
</feature>
<reference evidence="2 3" key="1">
    <citation type="submission" date="2018-08" db="EMBL/GenBank/DDBJ databases">
        <title>Chitinophaga sp. K20C18050901, a novel bacterium isolated from forest soil.</title>
        <authorList>
            <person name="Wang C."/>
        </authorList>
    </citation>
    <scope>NUCLEOTIDE SEQUENCE [LARGE SCALE GENOMIC DNA]</scope>
    <source>
        <strain evidence="2 3">K20C18050901</strain>
    </source>
</reference>
<proteinExistence type="predicted"/>
<dbReference type="EMBL" id="QTJV01000004">
    <property type="protein sequence ID" value="RFM34696.1"/>
    <property type="molecule type" value="Genomic_DNA"/>
</dbReference>
<feature type="transmembrane region" description="Helical" evidence="1">
    <location>
        <begin position="16"/>
        <end position="36"/>
    </location>
</feature>
<feature type="transmembrane region" description="Helical" evidence="1">
    <location>
        <begin position="110"/>
        <end position="130"/>
    </location>
</feature>
<protein>
    <recommendedName>
        <fullName evidence="4">Glycosyltransferase RgtA/B/C/D-like domain-containing protein</fullName>
    </recommendedName>
</protein>
<name>A0A3E1P3B6_9BACT</name>
<feature type="transmembrane region" description="Helical" evidence="1">
    <location>
        <begin position="437"/>
        <end position="460"/>
    </location>
</feature>
<evidence type="ECO:0000313" key="2">
    <source>
        <dbReference type="EMBL" id="RFM34696.1"/>
    </source>
</evidence>
<feature type="transmembrane region" description="Helical" evidence="1">
    <location>
        <begin position="85"/>
        <end position="105"/>
    </location>
</feature>
<comment type="caution">
    <text evidence="2">The sequence shown here is derived from an EMBL/GenBank/DDBJ whole genome shotgun (WGS) entry which is preliminary data.</text>
</comment>
<dbReference type="AlphaFoldDB" id="A0A3E1P3B6"/>
<feature type="transmembrane region" description="Helical" evidence="1">
    <location>
        <begin position="166"/>
        <end position="192"/>
    </location>
</feature>
<feature type="transmembrane region" description="Helical" evidence="1">
    <location>
        <begin position="198"/>
        <end position="219"/>
    </location>
</feature>
<sequence length="495" mass="57439">MHSSNYKSPQISSTGIYSLVAIIISFSFWSLFKVYYPFPNLTFDSYYYIEAAVSNSAVSTWPVGYSKFIRLIGIFTHSGNVLVTIQYIILQFSFLFLFLSIYRLIVLKKWIFNLIFIFLFINPLFLFGSNHIMSDTLFTALSVLWVTQLIWIAYRPKPYMVFTHAILLLIIFTIRYSALYYPVISISIFLLSPQSFKWKLLGIVVMILFLLGFVQYTSYKMEVVTGSRQFSYTGGWKQANNALYMYEHAFRQNKGTVPDKFKVIDSISQSYFSKPHALVDLLEHMDVTTGTWYTSFDPSPLRQYMKVSKGIDPATSDFKKLAYFGPFYNDYGNYLIKKYPLTFIKYVVTPNIITYWFPILEIYDRHLLAFSLMDTEFGKMARQWFGLRTIAVPENLINLRAEILAPYGMVFTVVHILFLFTFVAFLLVKGYKGISKIYVTTVFMLAAICIVNFFFIILVAPSVLRFQLIVYILEFINALLIINVITSQDNLKKGC</sequence>
<accession>A0A3E1P3B6</accession>
<gene>
    <name evidence="2" type="ORF">DXN04_15645</name>
</gene>